<dbReference type="Gene3D" id="3.90.550.10">
    <property type="entry name" value="Spore Coat Polysaccharide Biosynthesis Protein SpsA, Chain A"/>
    <property type="match status" value="1"/>
</dbReference>
<evidence type="ECO:0000259" key="9">
    <source>
        <dbReference type="Pfam" id="PF00535"/>
    </source>
</evidence>
<feature type="transmembrane region" description="Helical" evidence="8">
    <location>
        <begin position="265"/>
        <end position="287"/>
    </location>
</feature>
<keyword evidence="1" id="KW-1003">Cell membrane</keyword>
<reference evidence="10" key="1">
    <citation type="journal article" date="2014" name="ISME J.">
        <title>Genomic properties of Marine Group A bacteria indicate a role in the marine sulfur cycle.</title>
        <authorList>
            <person name="Wright J.J."/>
            <person name="Mewis K."/>
            <person name="Hanson N.W."/>
            <person name="Konwar K.M."/>
            <person name="Maas K.R."/>
            <person name="Hallam S.J."/>
        </authorList>
    </citation>
    <scope>NUCLEOTIDE SEQUENCE</scope>
</reference>
<keyword evidence="2" id="KW-0328">Glycosyltransferase</keyword>
<feature type="transmembrane region" description="Helical" evidence="8">
    <location>
        <begin position="230"/>
        <end position="253"/>
    </location>
</feature>
<keyword evidence="5" id="KW-0448">Lipopolysaccharide biosynthesis</keyword>
<keyword evidence="3 10" id="KW-0808">Transferase</keyword>
<protein>
    <submittedName>
        <fullName evidence="10">Family 2 glycosyl transferase</fullName>
    </submittedName>
</protein>
<dbReference type="PANTHER" id="PTHR48090:SF3">
    <property type="entry name" value="UNDECAPRENYL-PHOSPHATE 4-DEOXY-4-FORMAMIDO-L-ARABINOSE TRANSFERASE"/>
    <property type="match status" value="1"/>
</dbReference>
<dbReference type="AlphaFoldDB" id="S4WA09"/>
<dbReference type="PANTHER" id="PTHR48090">
    <property type="entry name" value="UNDECAPRENYL-PHOSPHATE 4-DEOXY-4-FORMAMIDO-L-ARABINOSE TRANSFERASE-RELATED"/>
    <property type="match status" value="1"/>
</dbReference>
<dbReference type="Pfam" id="PF00535">
    <property type="entry name" value="Glycos_transf_2"/>
    <property type="match status" value="1"/>
</dbReference>
<keyword evidence="6 8" id="KW-1133">Transmembrane helix</keyword>
<dbReference type="EMBL" id="KF170420">
    <property type="protein sequence ID" value="AGO87935.1"/>
    <property type="molecule type" value="Genomic_DNA"/>
</dbReference>
<dbReference type="GO" id="GO:0005886">
    <property type="term" value="C:plasma membrane"/>
    <property type="evidence" value="ECO:0007669"/>
    <property type="project" value="TreeGrafter"/>
</dbReference>
<keyword evidence="7 8" id="KW-0472">Membrane</keyword>
<dbReference type="CDD" id="cd04187">
    <property type="entry name" value="DPM1_like_bac"/>
    <property type="match status" value="1"/>
</dbReference>
<evidence type="ECO:0000256" key="5">
    <source>
        <dbReference type="ARBA" id="ARBA00022985"/>
    </source>
</evidence>
<evidence type="ECO:0000256" key="8">
    <source>
        <dbReference type="SAM" id="Phobius"/>
    </source>
</evidence>
<dbReference type="InterPro" id="IPR029044">
    <property type="entry name" value="Nucleotide-diphossugar_trans"/>
</dbReference>
<keyword evidence="4 8" id="KW-0812">Transmembrane</keyword>
<name>S4WA09_9BACT</name>
<feature type="domain" description="Glycosyltransferase 2-like" evidence="9">
    <location>
        <begin position="4"/>
        <end position="164"/>
    </location>
</feature>
<dbReference type="InterPro" id="IPR050256">
    <property type="entry name" value="Glycosyltransferase_2"/>
</dbReference>
<evidence type="ECO:0000313" key="10">
    <source>
        <dbReference type="EMBL" id="AGO87935.1"/>
    </source>
</evidence>
<accession>S4WA09</accession>
<feature type="transmembrane region" description="Helical" evidence="8">
    <location>
        <begin position="204"/>
        <end position="224"/>
    </location>
</feature>
<dbReference type="GO" id="GO:0099621">
    <property type="term" value="F:undecaprenyl-phosphate 4-deoxy-4-formamido-L-arabinose transferase activity"/>
    <property type="evidence" value="ECO:0007669"/>
    <property type="project" value="TreeGrafter"/>
</dbReference>
<evidence type="ECO:0000256" key="6">
    <source>
        <dbReference type="ARBA" id="ARBA00022989"/>
    </source>
</evidence>
<evidence type="ECO:0000256" key="4">
    <source>
        <dbReference type="ARBA" id="ARBA00022692"/>
    </source>
</evidence>
<dbReference type="InterPro" id="IPR001173">
    <property type="entry name" value="Glyco_trans_2-like"/>
</dbReference>
<evidence type="ECO:0000256" key="7">
    <source>
        <dbReference type="ARBA" id="ARBA00023136"/>
    </source>
</evidence>
<organism evidence="10">
    <name type="scientific">uncultured bacterium FPPZ_5C6</name>
    <dbReference type="NCBI Taxonomy" id="1343849"/>
    <lineage>
        <taxon>Bacteria</taxon>
        <taxon>environmental samples</taxon>
    </lineage>
</organism>
<evidence type="ECO:0000256" key="1">
    <source>
        <dbReference type="ARBA" id="ARBA00022475"/>
    </source>
</evidence>
<dbReference type="GO" id="GO:0009103">
    <property type="term" value="P:lipopolysaccharide biosynthetic process"/>
    <property type="evidence" value="ECO:0007669"/>
    <property type="project" value="UniProtKB-KW"/>
</dbReference>
<proteinExistence type="predicted"/>
<dbReference type="SUPFAM" id="SSF53448">
    <property type="entry name" value="Nucleotide-diphospho-sugar transferases"/>
    <property type="match status" value="1"/>
</dbReference>
<evidence type="ECO:0000256" key="2">
    <source>
        <dbReference type="ARBA" id="ARBA00022676"/>
    </source>
</evidence>
<evidence type="ECO:0000256" key="3">
    <source>
        <dbReference type="ARBA" id="ARBA00022679"/>
    </source>
</evidence>
<sequence>MKISIVIPVYNEVDSLRELHSQLSQSLSVFDSYEILFIDDGSTDGSVDHIKELSTTDDHVNLIEFHRNYGKSAALAEGFKYAKGDYIVTMDADLQDDPAEIPNLVAKLEEGFDLVSGWKKDRQDPFSKTAPSKLFNFVTRLFTGVKIHDFNCGLKIYRKAVVKTIDIYGGRHRYIPALAGQKNFKVAEIIVHHRPRLHGVTKYGGARLFHGMFDLISILFLSKYTQSPLYFFGQIGLFTFLIGLAIDIYVLYLKYFLGEPFAKHMALLMLGVLIIVVGIQFFSIGLVGEMIANSNQDKESRVKGFLKS</sequence>